<organism evidence="1">
    <name type="scientific">Rhizophora mucronata</name>
    <name type="common">Asiatic mangrove</name>
    <dbReference type="NCBI Taxonomy" id="61149"/>
    <lineage>
        <taxon>Eukaryota</taxon>
        <taxon>Viridiplantae</taxon>
        <taxon>Streptophyta</taxon>
        <taxon>Embryophyta</taxon>
        <taxon>Tracheophyta</taxon>
        <taxon>Spermatophyta</taxon>
        <taxon>Magnoliopsida</taxon>
        <taxon>eudicotyledons</taxon>
        <taxon>Gunneridae</taxon>
        <taxon>Pentapetalae</taxon>
        <taxon>rosids</taxon>
        <taxon>fabids</taxon>
        <taxon>Malpighiales</taxon>
        <taxon>Rhizophoraceae</taxon>
        <taxon>Rhizophora</taxon>
    </lineage>
</organism>
<protein>
    <submittedName>
        <fullName evidence="1">Uncharacterized protein</fullName>
    </submittedName>
</protein>
<evidence type="ECO:0000313" key="1">
    <source>
        <dbReference type="EMBL" id="MBX46996.1"/>
    </source>
</evidence>
<dbReference type="EMBL" id="GGEC01066512">
    <property type="protein sequence ID" value="MBX46996.1"/>
    <property type="molecule type" value="Transcribed_RNA"/>
</dbReference>
<proteinExistence type="predicted"/>
<name>A0A2P2NWV6_RHIMU</name>
<sequence length="41" mass="4796">MAWWDKDLHGLHQLLCDLDLDKLNGVSLQLIISYPDNWTSQ</sequence>
<dbReference type="AlphaFoldDB" id="A0A2P2NWV6"/>
<reference evidence="1" key="1">
    <citation type="submission" date="2018-02" db="EMBL/GenBank/DDBJ databases">
        <title>Rhizophora mucronata_Transcriptome.</title>
        <authorList>
            <person name="Meera S.P."/>
            <person name="Sreeshan A."/>
            <person name="Augustine A."/>
        </authorList>
    </citation>
    <scope>NUCLEOTIDE SEQUENCE</scope>
    <source>
        <tissue evidence="1">Leaf</tissue>
    </source>
</reference>
<accession>A0A2P2NWV6</accession>